<proteinExistence type="predicted"/>
<accession>A0A2N5SFU9</accession>
<comment type="caution">
    <text evidence="2">The sequence shown here is derived from an EMBL/GenBank/DDBJ whole genome shotgun (WGS) entry which is preliminary data.</text>
</comment>
<dbReference type="EMBL" id="PGCI01000116">
    <property type="protein sequence ID" value="PLW39337.1"/>
    <property type="molecule type" value="Genomic_DNA"/>
</dbReference>
<name>A0A2N5SFU9_9BASI</name>
<dbReference type="Pfam" id="PF24840">
    <property type="entry name" value="NTF2_SigF"/>
    <property type="match status" value="1"/>
</dbReference>
<gene>
    <name evidence="3" type="ORF">PCASD_05026</name>
    <name evidence="2" type="ORF">PCASD_17938</name>
</gene>
<organism evidence="2 4">
    <name type="scientific">Puccinia coronata f. sp. avenae</name>
    <dbReference type="NCBI Taxonomy" id="200324"/>
    <lineage>
        <taxon>Eukaryota</taxon>
        <taxon>Fungi</taxon>
        <taxon>Dikarya</taxon>
        <taxon>Basidiomycota</taxon>
        <taxon>Pucciniomycotina</taxon>
        <taxon>Pucciniomycetes</taxon>
        <taxon>Pucciniales</taxon>
        <taxon>Pucciniaceae</taxon>
        <taxon>Puccinia</taxon>
    </lineage>
</organism>
<dbReference type="EMBL" id="PGCI01000896">
    <property type="protein sequence ID" value="PLW12130.1"/>
    <property type="molecule type" value="Genomic_DNA"/>
</dbReference>
<reference evidence="2 4" key="1">
    <citation type="submission" date="2017-11" db="EMBL/GenBank/DDBJ databases">
        <title>De novo assembly and phasing of dikaryotic genomes from two isolates of Puccinia coronata f. sp. avenae, the causal agent of oat crown rust.</title>
        <authorList>
            <person name="Miller M.E."/>
            <person name="Zhang Y."/>
            <person name="Omidvar V."/>
            <person name="Sperschneider J."/>
            <person name="Schwessinger B."/>
            <person name="Raley C."/>
            <person name="Palmer J.M."/>
            <person name="Garnica D."/>
            <person name="Upadhyaya N."/>
            <person name="Rathjen J."/>
            <person name="Taylor J.M."/>
            <person name="Park R.F."/>
            <person name="Dodds P.N."/>
            <person name="Hirsch C.D."/>
            <person name="Kianian S.F."/>
            <person name="Figueroa M."/>
        </authorList>
    </citation>
    <scope>NUCLEOTIDE SEQUENCE [LARGE SCALE GENOMIC DNA]</scope>
    <source>
        <strain evidence="2">12SD80</strain>
    </source>
</reference>
<protein>
    <recommendedName>
        <fullName evidence="1">SigF-like NTF2-like domain-containing protein</fullName>
    </recommendedName>
</protein>
<evidence type="ECO:0000313" key="4">
    <source>
        <dbReference type="Proteomes" id="UP000235392"/>
    </source>
</evidence>
<dbReference type="PANTHER" id="PTHR35393:SF1">
    <property type="entry name" value="SNOAL-LIKE DOMAIN-CONTAINING PROTEIN"/>
    <property type="match status" value="1"/>
</dbReference>
<dbReference type="Proteomes" id="UP000235392">
    <property type="component" value="Unassembled WGS sequence"/>
</dbReference>
<evidence type="ECO:0000259" key="1">
    <source>
        <dbReference type="Pfam" id="PF24840"/>
    </source>
</evidence>
<dbReference type="AlphaFoldDB" id="A0A2N5SFU9"/>
<sequence length="190" mass="21616">MENPRIEIQDVVRSITEPQDPVTVLANIDKYFTEDAYILHPLVNQPEFARGRDNLKAMYFLYRKGSFDNKIHFHAVMFSEDLNQCTLELTQDVRAGLHRWISMPLQSVRFLVRVDLRQEADGKYRICRQHDNFISDLRMSGVSFFPGSAFISDLVKACGAVCGIFWGRVLGHGVLMQSKKMGGSEGNSSP</sequence>
<dbReference type="InterPro" id="IPR057514">
    <property type="entry name" value="NTF2_SigF"/>
</dbReference>
<evidence type="ECO:0000313" key="3">
    <source>
        <dbReference type="EMBL" id="PLW39337.1"/>
    </source>
</evidence>
<evidence type="ECO:0000313" key="2">
    <source>
        <dbReference type="EMBL" id="PLW12130.1"/>
    </source>
</evidence>
<dbReference type="PANTHER" id="PTHR35393">
    <property type="entry name" value="CHROMOSOME 1, WHOLE GENOME SHOTGUN SEQUENCE"/>
    <property type="match status" value="1"/>
</dbReference>
<feature type="domain" description="SigF-like NTF2-like" evidence="1">
    <location>
        <begin position="1"/>
        <end position="170"/>
    </location>
</feature>